<evidence type="ECO:0000256" key="5">
    <source>
        <dbReference type="ARBA" id="ARBA00012070"/>
    </source>
</evidence>
<dbReference type="NCBIfam" id="TIGR03221">
    <property type="entry name" value="muco_delta"/>
    <property type="match status" value="1"/>
</dbReference>
<keyword evidence="7 9" id="KW-0413">Isomerase</keyword>
<evidence type="ECO:0000256" key="9">
    <source>
        <dbReference type="PIRNR" id="PIRNR001486"/>
    </source>
</evidence>
<sequence length="97" mass="11130">MLFKVEMTVNIPHELPADVIDEVKAREKAYSQELQQQGKWRHLWRVAGSYSNVSIFDVEDNAELQELISNLPLFPYMEITAVVALCRHPSSIRDSDA</sequence>
<organism evidence="11 12">
    <name type="scientific">Oceanisphaera pacifica</name>
    <dbReference type="NCBI Taxonomy" id="2818389"/>
    <lineage>
        <taxon>Bacteria</taxon>
        <taxon>Pseudomonadati</taxon>
        <taxon>Pseudomonadota</taxon>
        <taxon>Gammaproteobacteria</taxon>
        <taxon>Aeromonadales</taxon>
        <taxon>Aeromonadaceae</taxon>
        <taxon>Oceanisphaera</taxon>
    </lineage>
</organism>
<comment type="caution">
    <text evidence="11">The sequence shown here is derived from an EMBL/GenBank/DDBJ whole genome shotgun (WGS) entry which is preliminary data.</text>
</comment>
<evidence type="ECO:0000256" key="4">
    <source>
        <dbReference type="ARBA" id="ARBA00011365"/>
    </source>
</evidence>
<evidence type="ECO:0000256" key="1">
    <source>
        <dbReference type="ARBA" id="ARBA00001739"/>
    </source>
</evidence>
<dbReference type="InterPro" id="IPR003464">
    <property type="entry name" value="Muconolactone_d_Isoase"/>
</dbReference>
<evidence type="ECO:0000259" key="10">
    <source>
        <dbReference type="Pfam" id="PF02426"/>
    </source>
</evidence>
<evidence type="ECO:0000256" key="2">
    <source>
        <dbReference type="ARBA" id="ARBA00005193"/>
    </source>
</evidence>
<evidence type="ECO:0000256" key="7">
    <source>
        <dbReference type="ARBA" id="ARBA00023235"/>
    </source>
</evidence>
<dbReference type="PIRSF" id="PIRSF001486">
    <property type="entry name" value="CatC"/>
    <property type="match status" value="1"/>
</dbReference>
<keyword evidence="6 9" id="KW-0058">Aromatic hydrocarbons catabolism</keyword>
<protein>
    <recommendedName>
        <fullName evidence="5 8">Muconolactone Delta-isomerase</fullName>
        <shortName evidence="9">MIase</shortName>
        <ecNumber evidence="5 8">5.3.3.4</ecNumber>
    </recommendedName>
</protein>
<reference evidence="11 12" key="1">
    <citation type="submission" date="2021-03" db="EMBL/GenBank/DDBJ databases">
        <title>Oceanisphaera sp. nov., isolated from the intestine.</title>
        <authorList>
            <person name="Zhao L.-H."/>
            <person name="Shi L.-F."/>
        </authorList>
    </citation>
    <scope>NUCLEOTIDE SEQUENCE [LARGE SCALE GENOMIC DNA]</scope>
    <source>
        <strain evidence="11 12">DM8</strain>
    </source>
</reference>
<accession>A0ABS3NIS4</accession>
<dbReference type="InterPro" id="IPR026029">
    <property type="entry name" value="MLI_dom"/>
</dbReference>
<evidence type="ECO:0000256" key="6">
    <source>
        <dbReference type="ARBA" id="ARBA00022797"/>
    </source>
</evidence>
<evidence type="ECO:0000313" key="11">
    <source>
        <dbReference type="EMBL" id="MBO1520494.1"/>
    </source>
</evidence>
<gene>
    <name evidence="11" type="primary">catC</name>
    <name evidence="11" type="ORF">J3U76_12795</name>
</gene>
<feature type="domain" description="Muconolactone isomerase" evidence="10">
    <location>
        <begin position="1"/>
        <end position="90"/>
    </location>
</feature>
<proteinExistence type="inferred from homology"/>
<comment type="similarity">
    <text evidence="3 9">Belongs to the muconolactone Delta-isomerase family.</text>
</comment>
<dbReference type="InterPro" id="IPR011008">
    <property type="entry name" value="Dimeric_a/b-barrel"/>
</dbReference>
<keyword evidence="12" id="KW-1185">Reference proteome</keyword>
<dbReference type="SUPFAM" id="SSF54909">
    <property type="entry name" value="Dimeric alpha+beta barrel"/>
    <property type="match status" value="1"/>
</dbReference>
<dbReference type="GO" id="GO:0016159">
    <property type="term" value="F:muconolactone delta-isomerase activity"/>
    <property type="evidence" value="ECO:0007669"/>
    <property type="project" value="UniProtKB-EC"/>
</dbReference>
<dbReference type="Gene3D" id="3.30.70.1060">
    <property type="entry name" value="Dimeric alpha+beta barrel"/>
    <property type="match status" value="1"/>
</dbReference>
<evidence type="ECO:0000256" key="3">
    <source>
        <dbReference type="ARBA" id="ARBA00010882"/>
    </source>
</evidence>
<comment type="subunit">
    <text evidence="4">Homodecamer.</text>
</comment>
<dbReference type="RefSeq" id="WP_208006366.1">
    <property type="nucleotide sequence ID" value="NZ_JAGDFX010000016.1"/>
</dbReference>
<dbReference type="EC" id="5.3.3.4" evidence="5 8"/>
<dbReference type="Proteomes" id="UP000664882">
    <property type="component" value="Unassembled WGS sequence"/>
</dbReference>
<comment type="pathway">
    <text evidence="2 9">Aromatic compound metabolism; beta-ketoadipate pathway; 5-oxo-4,5-dihydro-2-furylacetate from catechol: step 3/3.</text>
</comment>
<comment type="catalytic activity">
    <reaction evidence="1 9">
        <text>(S)-muconolactone = (4,5-dihydro-5-oxofuran-2-yl)-acetate</text>
        <dbReference type="Rhea" id="RHEA:12348"/>
        <dbReference type="ChEBI" id="CHEBI:58425"/>
        <dbReference type="ChEBI" id="CHEBI:58736"/>
        <dbReference type="EC" id="5.3.3.4"/>
    </reaction>
</comment>
<dbReference type="Pfam" id="PF02426">
    <property type="entry name" value="MIase"/>
    <property type="match status" value="1"/>
</dbReference>
<name>A0ABS3NIS4_9GAMM</name>
<dbReference type="EMBL" id="JAGDFX010000016">
    <property type="protein sequence ID" value="MBO1520494.1"/>
    <property type="molecule type" value="Genomic_DNA"/>
</dbReference>
<evidence type="ECO:0000256" key="8">
    <source>
        <dbReference type="NCBIfam" id="TIGR03221"/>
    </source>
</evidence>
<evidence type="ECO:0000313" key="12">
    <source>
        <dbReference type="Proteomes" id="UP000664882"/>
    </source>
</evidence>